<dbReference type="Pfam" id="PF00392">
    <property type="entry name" value="GntR"/>
    <property type="match status" value="1"/>
</dbReference>
<dbReference type="GO" id="GO:0003700">
    <property type="term" value="F:DNA-binding transcription factor activity"/>
    <property type="evidence" value="ECO:0007669"/>
    <property type="project" value="InterPro"/>
</dbReference>
<dbReference type="SMART" id="SM00345">
    <property type="entry name" value="HTH_GNTR"/>
    <property type="match status" value="1"/>
</dbReference>
<accession>A0A1C5GZ31</accession>
<keyword evidence="6" id="KW-1185">Reference proteome</keyword>
<evidence type="ECO:0000256" key="2">
    <source>
        <dbReference type="ARBA" id="ARBA00023125"/>
    </source>
</evidence>
<dbReference type="CDD" id="cd07377">
    <property type="entry name" value="WHTH_GntR"/>
    <property type="match status" value="1"/>
</dbReference>
<dbReference type="PROSITE" id="PS50949">
    <property type="entry name" value="HTH_GNTR"/>
    <property type="match status" value="1"/>
</dbReference>
<dbReference type="PANTHER" id="PTHR43537">
    <property type="entry name" value="TRANSCRIPTIONAL REGULATOR, GNTR FAMILY"/>
    <property type="match status" value="1"/>
</dbReference>
<keyword evidence="1" id="KW-0805">Transcription regulation</keyword>
<dbReference type="InterPro" id="IPR036388">
    <property type="entry name" value="WH-like_DNA-bd_sf"/>
</dbReference>
<protein>
    <submittedName>
        <fullName evidence="5">DNA-binding transcriptional regulator, FadR family</fullName>
    </submittedName>
</protein>
<dbReference type="SUPFAM" id="SSF48008">
    <property type="entry name" value="GntR ligand-binding domain-like"/>
    <property type="match status" value="1"/>
</dbReference>
<gene>
    <name evidence="5" type="ORF">GA0070614_0590</name>
</gene>
<dbReference type="SMART" id="SM00895">
    <property type="entry name" value="FCD"/>
    <property type="match status" value="1"/>
</dbReference>
<dbReference type="AlphaFoldDB" id="A0A1C5GZ31"/>
<dbReference type="GO" id="GO:0003677">
    <property type="term" value="F:DNA binding"/>
    <property type="evidence" value="ECO:0007669"/>
    <property type="project" value="UniProtKB-KW"/>
</dbReference>
<dbReference type="Gene3D" id="1.20.120.530">
    <property type="entry name" value="GntR ligand-binding domain-like"/>
    <property type="match status" value="1"/>
</dbReference>
<dbReference type="PANTHER" id="PTHR43537:SF44">
    <property type="entry name" value="GNTR FAMILY REGULATORY PROTEIN"/>
    <property type="match status" value="1"/>
</dbReference>
<dbReference type="InterPro" id="IPR036390">
    <property type="entry name" value="WH_DNA-bd_sf"/>
</dbReference>
<keyword evidence="3" id="KW-0804">Transcription</keyword>
<evidence type="ECO:0000313" key="5">
    <source>
        <dbReference type="EMBL" id="SCG39036.1"/>
    </source>
</evidence>
<feature type="domain" description="HTH gntR-type" evidence="4">
    <location>
        <begin position="18"/>
        <end position="85"/>
    </location>
</feature>
<dbReference type="Gene3D" id="1.10.10.10">
    <property type="entry name" value="Winged helix-like DNA-binding domain superfamily/Winged helix DNA-binding domain"/>
    <property type="match status" value="1"/>
</dbReference>
<name>A0A1C5GZ31_9ACTN</name>
<dbReference type="Pfam" id="PF07729">
    <property type="entry name" value="FCD"/>
    <property type="match status" value="1"/>
</dbReference>
<dbReference type="SUPFAM" id="SSF46785">
    <property type="entry name" value="Winged helix' DNA-binding domain"/>
    <property type="match status" value="1"/>
</dbReference>
<evidence type="ECO:0000259" key="4">
    <source>
        <dbReference type="PROSITE" id="PS50949"/>
    </source>
</evidence>
<reference evidence="6" key="1">
    <citation type="submission" date="2016-06" db="EMBL/GenBank/DDBJ databases">
        <authorList>
            <person name="Varghese N."/>
            <person name="Submissions Spin"/>
        </authorList>
    </citation>
    <scope>NUCLEOTIDE SEQUENCE [LARGE SCALE GENOMIC DNA]</scope>
    <source>
        <strain evidence="6">DSM 45161</strain>
    </source>
</reference>
<keyword evidence="2 5" id="KW-0238">DNA-binding</keyword>
<dbReference type="EMBL" id="LT607753">
    <property type="protein sequence ID" value="SCG39036.1"/>
    <property type="molecule type" value="Genomic_DNA"/>
</dbReference>
<evidence type="ECO:0000313" key="6">
    <source>
        <dbReference type="Proteomes" id="UP000198215"/>
    </source>
</evidence>
<dbReference type="InterPro" id="IPR000524">
    <property type="entry name" value="Tscrpt_reg_HTH_GntR"/>
</dbReference>
<proteinExistence type="predicted"/>
<sequence length="249" mass="26889">MIGENMIRKRTAGGYQGRGLHGEVVELLGRRILSGELNDGETLDVPGLEQELDISRSVLREALRVLKAKGLVDARPKRGTFVQPRTEWRLLDPDVVRWQFEGRDDSQFLDDLAEMRGIIEPAGARLAALRRTDEDIAALEQAIDLMSAAAHGDGDAVDADIAFHRALLAATHNELLVRMEVVLETGLAARDRLVHGAMHDDDPTPAHAAVLDAVKAGDPEAAAAAAGELLAKSRRDIERARGANPGTAP</sequence>
<dbReference type="InterPro" id="IPR011711">
    <property type="entry name" value="GntR_C"/>
</dbReference>
<evidence type="ECO:0000256" key="1">
    <source>
        <dbReference type="ARBA" id="ARBA00023015"/>
    </source>
</evidence>
<dbReference type="InterPro" id="IPR008920">
    <property type="entry name" value="TF_FadR/GntR_C"/>
</dbReference>
<dbReference type="Proteomes" id="UP000198215">
    <property type="component" value="Chromosome I"/>
</dbReference>
<organism evidence="5 6">
    <name type="scientific">Micromonospora coxensis</name>
    <dbReference type="NCBI Taxonomy" id="356852"/>
    <lineage>
        <taxon>Bacteria</taxon>
        <taxon>Bacillati</taxon>
        <taxon>Actinomycetota</taxon>
        <taxon>Actinomycetes</taxon>
        <taxon>Micromonosporales</taxon>
        <taxon>Micromonosporaceae</taxon>
        <taxon>Micromonospora</taxon>
    </lineage>
</organism>
<evidence type="ECO:0000256" key="3">
    <source>
        <dbReference type="ARBA" id="ARBA00023163"/>
    </source>
</evidence>